<dbReference type="Proteomes" id="UP000001307">
    <property type="component" value="Unassembled WGS sequence"/>
</dbReference>
<evidence type="ECO:0000313" key="2">
    <source>
        <dbReference type="Proteomes" id="UP000001307"/>
    </source>
</evidence>
<name>E4XHG1_OIKDI</name>
<organism evidence="1">
    <name type="scientific">Oikopleura dioica</name>
    <name type="common">Tunicate</name>
    <dbReference type="NCBI Taxonomy" id="34765"/>
    <lineage>
        <taxon>Eukaryota</taxon>
        <taxon>Metazoa</taxon>
        <taxon>Chordata</taxon>
        <taxon>Tunicata</taxon>
        <taxon>Appendicularia</taxon>
        <taxon>Copelata</taxon>
        <taxon>Oikopleuridae</taxon>
        <taxon>Oikopleura</taxon>
    </lineage>
</organism>
<gene>
    <name evidence="1" type="ORF">GSOID_T00010936001</name>
</gene>
<protein>
    <submittedName>
        <fullName evidence="1">Uncharacterized protein</fullName>
    </submittedName>
</protein>
<evidence type="ECO:0000313" key="1">
    <source>
        <dbReference type="EMBL" id="CBY10109.1"/>
    </source>
</evidence>
<dbReference type="AlphaFoldDB" id="E4XHG1"/>
<sequence length="353" mass="41794">MLIFFFILNKFEKEVDPLIEPLRKEYEYVVERLPPLSGVCEILNRLELIQNNKTTSLNRLAVEFYYGEFEHNRFDYDFSTDFVVTTMRLYDEEIIDDNGETKKSLNGEELPELGTYRNDVYLHNLFVYYLDREDPKIVQPKLVRTIELEDKAYNYLDEWNNQIKPFVNEIFCVCGNILGVSKRLFGKFEFEFYNMDKSRNVALYSFPDYDEETDIHDGDGICIEIHEISSKICKLVRKFELQTDFGHFDDLYIESIGKLTWNLYISTGRTPETPTDQISVNEIVFIDMRKNIVTKRSKTQNSKIGDKLHEIMAKVEKEMAKDAVCGHVIMHENHTHEDKTFEDDYEIHLKFYA</sequence>
<dbReference type="InParanoid" id="E4XHG1"/>
<accession>E4XHG1</accession>
<proteinExistence type="predicted"/>
<reference evidence="1" key="1">
    <citation type="journal article" date="2010" name="Science">
        <title>Plasticity of animal genome architecture unmasked by rapid evolution of a pelagic tunicate.</title>
        <authorList>
            <person name="Denoeud F."/>
            <person name="Henriet S."/>
            <person name="Mungpakdee S."/>
            <person name="Aury J.M."/>
            <person name="Da Silva C."/>
            <person name="Brinkmann H."/>
            <person name="Mikhaleva J."/>
            <person name="Olsen L.C."/>
            <person name="Jubin C."/>
            <person name="Canestro C."/>
            <person name="Bouquet J.M."/>
            <person name="Danks G."/>
            <person name="Poulain J."/>
            <person name="Campsteijn C."/>
            <person name="Adamski M."/>
            <person name="Cross I."/>
            <person name="Yadetie F."/>
            <person name="Muffato M."/>
            <person name="Louis A."/>
            <person name="Butcher S."/>
            <person name="Tsagkogeorga G."/>
            <person name="Konrad A."/>
            <person name="Singh S."/>
            <person name="Jensen M.F."/>
            <person name="Cong E.H."/>
            <person name="Eikeseth-Otteraa H."/>
            <person name="Noel B."/>
            <person name="Anthouard V."/>
            <person name="Porcel B.M."/>
            <person name="Kachouri-Lafond R."/>
            <person name="Nishino A."/>
            <person name="Ugolini M."/>
            <person name="Chourrout P."/>
            <person name="Nishida H."/>
            <person name="Aasland R."/>
            <person name="Huzurbazar S."/>
            <person name="Westhof E."/>
            <person name="Delsuc F."/>
            <person name="Lehrach H."/>
            <person name="Reinhardt R."/>
            <person name="Weissenbach J."/>
            <person name="Roy S.W."/>
            <person name="Artiguenave F."/>
            <person name="Postlethwait J.H."/>
            <person name="Manak J.R."/>
            <person name="Thompson E.M."/>
            <person name="Jaillon O."/>
            <person name="Du Pasquier L."/>
            <person name="Boudinot P."/>
            <person name="Liberles D.A."/>
            <person name="Volff J.N."/>
            <person name="Philippe H."/>
            <person name="Lenhard B."/>
            <person name="Roest Crollius H."/>
            <person name="Wincker P."/>
            <person name="Chourrout D."/>
        </authorList>
    </citation>
    <scope>NUCLEOTIDE SEQUENCE [LARGE SCALE GENOMIC DNA]</scope>
</reference>
<dbReference type="EMBL" id="FN653051">
    <property type="protein sequence ID" value="CBY10109.1"/>
    <property type="molecule type" value="Genomic_DNA"/>
</dbReference>
<keyword evidence="2" id="KW-1185">Reference proteome</keyword>